<name>A0A1I1A9V3_9FIRM</name>
<feature type="domain" description="ABC transmembrane type-1" evidence="9">
    <location>
        <begin position="73"/>
        <end position="262"/>
    </location>
</feature>
<dbReference type="OrthoDB" id="9797852at2"/>
<feature type="transmembrane region" description="Helical" evidence="8">
    <location>
        <begin position="12"/>
        <end position="33"/>
    </location>
</feature>
<feature type="transmembrane region" description="Helical" evidence="8">
    <location>
        <begin position="193"/>
        <end position="218"/>
    </location>
</feature>
<keyword evidence="4 8" id="KW-0812">Transmembrane</keyword>
<comment type="subcellular location">
    <subcellularLocation>
        <location evidence="1 8">Cell membrane</location>
        <topology evidence="1 8">Multi-pass membrane protein</topology>
    </subcellularLocation>
</comment>
<protein>
    <submittedName>
        <fullName evidence="10">Peptide/nickel transport system permease protein/nickel transport system permease protein</fullName>
    </submittedName>
</protein>
<keyword evidence="5 8" id="KW-1133">Transmembrane helix</keyword>
<evidence type="ECO:0000259" key="9">
    <source>
        <dbReference type="PROSITE" id="PS50928"/>
    </source>
</evidence>
<dbReference type="Proteomes" id="UP000198838">
    <property type="component" value="Unassembled WGS sequence"/>
</dbReference>
<evidence type="ECO:0000256" key="8">
    <source>
        <dbReference type="RuleBase" id="RU363032"/>
    </source>
</evidence>
<evidence type="ECO:0000256" key="5">
    <source>
        <dbReference type="ARBA" id="ARBA00022989"/>
    </source>
</evidence>
<keyword evidence="3" id="KW-1003">Cell membrane</keyword>
<evidence type="ECO:0000256" key="1">
    <source>
        <dbReference type="ARBA" id="ARBA00004651"/>
    </source>
</evidence>
<feature type="transmembrane region" description="Helical" evidence="8">
    <location>
        <begin position="239"/>
        <end position="261"/>
    </location>
</feature>
<gene>
    <name evidence="10" type="ORF">SAMN05216249_12327</name>
</gene>
<evidence type="ECO:0000256" key="3">
    <source>
        <dbReference type="ARBA" id="ARBA00022475"/>
    </source>
</evidence>
<dbReference type="InterPro" id="IPR053385">
    <property type="entry name" value="ABC_transport_permease"/>
</dbReference>
<evidence type="ECO:0000256" key="4">
    <source>
        <dbReference type="ARBA" id="ARBA00022692"/>
    </source>
</evidence>
<evidence type="ECO:0000313" key="10">
    <source>
        <dbReference type="EMBL" id="SFB34761.1"/>
    </source>
</evidence>
<dbReference type="PANTHER" id="PTHR43386">
    <property type="entry name" value="OLIGOPEPTIDE TRANSPORT SYSTEM PERMEASE PROTEIN APPC"/>
    <property type="match status" value="1"/>
</dbReference>
<dbReference type="RefSeq" id="WP_092874380.1">
    <property type="nucleotide sequence ID" value="NZ_FOJY01000023.1"/>
</dbReference>
<dbReference type="SUPFAM" id="SSF161098">
    <property type="entry name" value="MetI-like"/>
    <property type="match status" value="1"/>
</dbReference>
<dbReference type="CDD" id="cd06261">
    <property type="entry name" value="TM_PBP2"/>
    <property type="match status" value="1"/>
</dbReference>
<comment type="similarity">
    <text evidence="7">Belongs to the binding-protein-dependent transport system permease family. OppBC subfamily.</text>
</comment>
<dbReference type="GO" id="GO:0055085">
    <property type="term" value="P:transmembrane transport"/>
    <property type="evidence" value="ECO:0007669"/>
    <property type="project" value="InterPro"/>
</dbReference>
<organism evidence="10 11">
    <name type="scientific">Acetitomaculum ruminis DSM 5522</name>
    <dbReference type="NCBI Taxonomy" id="1120918"/>
    <lineage>
        <taxon>Bacteria</taxon>
        <taxon>Bacillati</taxon>
        <taxon>Bacillota</taxon>
        <taxon>Clostridia</taxon>
        <taxon>Lachnospirales</taxon>
        <taxon>Lachnospiraceae</taxon>
        <taxon>Acetitomaculum</taxon>
    </lineage>
</organism>
<accession>A0A1I1A9V3</accession>
<feature type="transmembrane region" description="Helical" evidence="8">
    <location>
        <begin position="77"/>
        <end position="101"/>
    </location>
</feature>
<keyword evidence="2 8" id="KW-0813">Transport</keyword>
<evidence type="ECO:0000313" key="11">
    <source>
        <dbReference type="Proteomes" id="UP000198838"/>
    </source>
</evidence>
<reference evidence="10 11" key="1">
    <citation type="submission" date="2016-10" db="EMBL/GenBank/DDBJ databases">
        <authorList>
            <person name="de Groot N.N."/>
        </authorList>
    </citation>
    <scope>NUCLEOTIDE SEQUENCE [LARGE SCALE GENOMIC DNA]</scope>
    <source>
        <strain evidence="10 11">DSM 5522</strain>
    </source>
</reference>
<dbReference type="InterPro" id="IPR050366">
    <property type="entry name" value="BP-dependent_transpt_permease"/>
</dbReference>
<dbReference type="Pfam" id="PF00528">
    <property type="entry name" value="BPD_transp_1"/>
    <property type="match status" value="1"/>
</dbReference>
<evidence type="ECO:0000256" key="7">
    <source>
        <dbReference type="ARBA" id="ARBA00024202"/>
    </source>
</evidence>
<dbReference type="PANTHER" id="PTHR43386:SF1">
    <property type="entry name" value="D,D-DIPEPTIDE TRANSPORT SYSTEM PERMEASE PROTEIN DDPC-RELATED"/>
    <property type="match status" value="1"/>
</dbReference>
<sequence length="274" mass="29863">MRKRKKDKTKQRLILWSTLVLALCIWAIVAPHITPNDPYYSNLAVAKQGPSSQYPLGTDQLGRCMLSRIMAGAPSTIFSAIAVVMITFIAGSLIGVFCGYYGGRFDAVVMRIVDMFQAFPGIVLAIAVAGILGAGMRNAVIALSVVGWTQYTRLARSRVLAMREELFMKAAKISGSSDLKIIFRHVLPNAMSVLVVTAALSIGGNIMEMASLSFLGLGAQSPKAEWGVMMNEGRSLLQLYPGMILYPGIFIFVAVMLFNLFGDSVRDMLDPRQK</sequence>
<keyword evidence="6 8" id="KW-0472">Membrane</keyword>
<dbReference type="AlphaFoldDB" id="A0A1I1A9V3"/>
<evidence type="ECO:0000256" key="2">
    <source>
        <dbReference type="ARBA" id="ARBA00022448"/>
    </source>
</evidence>
<dbReference type="NCBIfam" id="NF045474">
    <property type="entry name" value="Opp2C"/>
    <property type="match status" value="1"/>
</dbReference>
<dbReference type="STRING" id="1120918.SAMN05216249_12327"/>
<dbReference type="GO" id="GO:0005886">
    <property type="term" value="C:plasma membrane"/>
    <property type="evidence" value="ECO:0007669"/>
    <property type="project" value="UniProtKB-SubCell"/>
</dbReference>
<dbReference type="EMBL" id="FOJY01000023">
    <property type="protein sequence ID" value="SFB34761.1"/>
    <property type="molecule type" value="Genomic_DNA"/>
</dbReference>
<dbReference type="Gene3D" id="1.10.3720.10">
    <property type="entry name" value="MetI-like"/>
    <property type="match status" value="1"/>
</dbReference>
<dbReference type="InterPro" id="IPR035906">
    <property type="entry name" value="MetI-like_sf"/>
</dbReference>
<proteinExistence type="inferred from homology"/>
<dbReference type="InterPro" id="IPR000515">
    <property type="entry name" value="MetI-like"/>
</dbReference>
<dbReference type="PROSITE" id="PS50928">
    <property type="entry name" value="ABC_TM1"/>
    <property type="match status" value="1"/>
</dbReference>
<keyword evidence="11" id="KW-1185">Reference proteome</keyword>
<feature type="transmembrane region" description="Helical" evidence="8">
    <location>
        <begin position="122"/>
        <end position="148"/>
    </location>
</feature>
<evidence type="ECO:0000256" key="6">
    <source>
        <dbReference type="ARBA" id="ARBA00023136"/>
    </source>
</evidence>